<sequence length="541" mass="59625">MLKLDFNERCEGTPFWAAQTMQALDMSSLWRYPDRQPLELAIAKRFGLREAQVLATNGGDEGIDLLLRLAKRQRRQLVLPLPAFSMYKITAARNELSVISIDGKANRALDLDAVVEPIQATGRLLALTSPNNPTGETITREQLIYLITQARAFGNPVLLDEAYAEFAGESALDLLEQFDNLIILRSFSKAFGLAGLRVGCLLGQEKWLNDLRNMAPPFNLSTPSILMASAACQPQALSEMENYCRTIASARDELREKLLQRGFEVLPSQGNFLLLPLSPARAELVSRYLQRFGIKVRAFTENELQGCLRITIPSDTQLLSDALLTALSPELLCLDMDGVLVDTRESYDACVKATIIALGGKEPSDEALRETRNSGGYNDDWTLTQALLQRQGKQVDYEQVKNLFQTFYLGSAQSPGLRLKEKAVPTETTRQRLAATRYAIFTGRPRIEAEAGTELCRLSPVQIVSRDDVQNGKPDPEGLLQLRSKQQVNALWMVGDSVDDMRAARAVNAVAIGIGIDNIEALLAAGADTVLADINALGELL</sequence>
<comment type="caution">
    <text evidence="11">The sequence shown here is derived from an EMBL/GenBank/DDBJ whole genome shotgun (WGS) entry which is preliminary data.</text>
</comment>
<dbReference type="EC" id="2.6.1.-" evidence="9"/>
<dbReference type="Pfam" id="PF00155">
    <property type="entry name" value="Aminotran_1_2"/>
    <property type="match status" value="1"/>
</dbReference>
<keyword evidence="6" id="KW-0663">Pyridoxal phosphate</keyword>
<evidence type="ECO:0000256" key="7">
    <source>
        <dbReference type="ARBA" id="ARBA00023102"/>
    </source>
</evidence>
<dbReference type="Gene3D" id="1.10.150.240">
    <property type="entry name" value="Putative phosphatase, domain 2"/>
    <property type="match status" value="1"/>
</dbReference>
<dbReference type="SFLD" id="SFLDG01129">
    <property type="entry name" value="C1.5:_HAD__Beta-PGM__Phosphata"/>
    <property type="match status" value="1"/>
</dbReference>
<comment type="cofactor">
    <cofactor evidence="9">
        <name>pyridoxal 5'-phosphate</name>
        <dbReference type="ChEBI" id="CHEBI:597326"/>
    </cofactor>
</comment>
<dbReference type="InterPro" id="IPR023214">
    <property type="entry name" value="HAD_sf"/>
</dbReference>
<dbReference type="SUPFAM" id="SSF56784">
    <property type="entry name" value="HAD-like"/>
    <property type="match status" value="1"/>
</dbReference>
<dbReference type="InterPro" id="IPR015421">
    <property type="entry name" value="PyrdxlP-dep_Trfase_major"/>
</dbReference>
<accession>A0A4R6UGA2</accession>
<dbReference type="InterPro" id="IPR006439">
    <property type="entry name" value="HAD-SF_hydro_IA"/>
</dbReference>
<dbReference type="InterPro" id="IPR015422">
    <property type="entry name" value="PyrdxlP-dep_Trfase_small"/>
</dbReference>
<comment type="catalytic activity">
    <reaction evidence="8">
        <text>L-histidinol phosphate + 2-oxoglutarate = 3-(imidazol-4-yl)-2-oxopropyl phosphate + L-glutamate</text>
        <dbReference type="Rhea" id="RHEA:23744"/>
        <dbReference type="ChEBI" id="CHEBI:16810"/>
        <dbReference type="ChEBI" id="CHEBI:29985"/>
        <dbReference type="ChEBI" id="CHEBI:57766"/>
        <dbReference type="ChEBI" id="CHEBI:57980"/>
        <dbReference type="EC" id="2.6.1.9"/>
    </reaction>
</comment>
<evidence type="ECO:0000259" key="10">
    <source>
        <dbReference type="Pfam" id="PF00155"/>
    </source>
</evidence>
<dbReference type="EMBL" id="SNYM01000017">
    <property type="protein sequence ID" value="TDQ45808.1"/>
    <property type="molecule type" value="Genomic_DNA"/>
</dbReference>
<proteinExistence type="inferred from homology"/>
<dbReference type="GO" id="GO:0004400">
    <property type="term" value="F:histidinol-phosphate transaminase activity"/>
    <property type="evidence" value="ECO:0007669"/>
    <property type="project" value="UniProtKB-EC"/>
</dbReference>
<dbReference type="AlphaFoldDB" id="A0A4R6UGA2"/>
<dbReference type="Gene3D" id="3.40.640.10">
    <property type="entry name" value="Type I PLP-dependent aspartate aminotransferase-like (Major domain)"/>
    <property type="match status" value="1"/>
</dbReference>
<evidence type="ECO:0000313" key="11">
    <source>
        <dbReference type="EMBL" id="TDQ45808.1"/>
    </source>
</evidence>
<dbReference type="Gene3D" id="3.40.50.1000">
    <property type="entry name" value="HAD superfamily/HAD-like"/>
    <property type="match status" value="1"/>
</dbReference>
<dbReference type="GO" id="GO:0000105">
    <property type="term" value="P:L-histidine biosynthetic process"/>
    <property type="evidence" value="ECO:0007669"/>
    <property type="project" value="UniProtKB-KW"/>
</dbReference>
<dbReference type="PANTHER" id="PTHR43643">
    <property type="entry name" value="HISTIDINOL-PHOSPHATE AMINOTRANSFERASE 2"/>
    <property type="match status" value="1"/>
</dbReference>
<dbReference type="RefSeq" id="WP_133592380.1">
    <property type="nucleotide sequence ID" value="NZ_CP037953.1"/>
</dbReference>
<comment type="similarity">
    <text evidence="2">Belongs to the class-II pyridoxal-phosphate-dependent aminotransferase family. Histidinol-phosphate aminotransferase subfamily.</text>
</comment>
<evidence type="ECO:0000256" key="1">
    <source>
        <dbReference type="ARBA" id="ARBA00005011"/>
    </source>
</evidence>
<dbReference type="SUPFAM" id="SSF53383">
    <property type="entry name" value="PLP-dependent transferases"/>
    <property type="match status" value="1"/>
</dbReference>
<evidence type="ECO:0000313" key="12">
    <source>
        <dbReference type="Proteomes" id="UP000295375"/>
    </source>
</evidence>
<dbReference type="SFLD" id="SFLDS00003">
    <property type="entry name" value="Haloacid_Dehalogenase"/>
    <property type="match status" value="1"/>
</dbReference>
<dbReference type="InterPro" id="IPR004838">
    <property type="entry name" value="NHTrfase_class1_PyrdxlP-BS"/>
</dbReference>
<organism evidence="11 12">
    <name type="scientific">Permianibacter aggregans</name>
    <dbReference type="NCBI Taxonomy" id="1510150"/>
    <lineage>
        <taxon>Bacteria</taxon>
        <taxon>Pseudomonadati</taxon>
        <taxon>Pseudomonadota</taxon>
        <taxon>Gammaproteobacteria</taxon>
        <taxon>Pseudomonadales</taxon>
        <taxon>Pseudomonadaceae</taxon>
        <taxon>Permianibacter</taxon>
    </lineage>
</organism>
<gene>
    <name evidence="11" type="ORF">EV696_11741</name>
</gene>
<feature type="domain" description="Aminotransferase class I/classII large" evidence="10">
    <location>
        <begin position="4"/>
        <end position="318"/>
    </location>
</feature>
<dbReference type="PANTHER" id="PTHR43643:SF6">
    <property type="entry name" value="HISTIDINOL-PHOSPHATE AMINOTRANSFERASE"/>
    <property type="match status" value="1"/>
</dbReference>
<evidence type="ECO:0000256" key="5">
    <source>
        <dbReference type="ARBA" id="ARBA00022679"/>
    </source>
</evidence>
<evidence type="ECO:0000256" key="6">
    <source>
        <dbReference type="ARBA" id="ARBA00022898"/>
    </source>
</evidence>
<keyword evidence="12" id="KW-1185">Reference proteome</keyword>
<evidence type="ECO:0000256" key="2">
    <source>
        <dbReference type="ARBA" id="ARBA00007970"/>
    </source>
</evidence>
<dbReference type="GO" id="GO:0030170">
    <property type="term" value="F:pyridoxal phosphate binding"/>
    <property type="evidence" value="ECO:0007669"/>
    <property type="project" value="InterPro"/>
</dbReference>
<keyword evidence="7" id="KW-0368">Histidine biosynthesis</keyword>
<dbReference type="Pfam" id="PF00702">
    <property type="entry name" value="Hydrolase"/>
    <property type="match status" value="1"/>
</dbReference>
<evidence type="ECO:0000256" key="3">
    <source>
        <dbReference type="ARBA" id="ARBA00022576"/>
    </source>
</evidence>
<dbReference type="InterPro" id="IPR015424">
    <property type="entry name" value="PyrdxlP-dep_Trfase"/>
</dbReference>
<evidence type="ECO:0000256" key="4">
    <source>
        <dbReference type="ARBA" id="ARBA00022605"/>
    </source>
</evidence>
<keyword evidence="4" id="KW-0028">Amino-acid biosynthesis</keyword>
<protein>
    <recommendedName>
        <fullName evidence="9">Aminotransferase</fullName>
        <ecNumber evidence="9">2.6.1.-</ecNumber>
    </recommendedName>
</protein>
<reference evidence="11 12" key="1">
    <citation type="submission" date="2019-03" db="EMBL/GenBank/DDBJ databases">
        <title>Genomic Encyclopedia of Type Strains, Phase IV (KMG-IV): sequencing the most valuable type-strain genomes for metagenomic binning, comparative biology and taxonomic classification.</title>
        <authorList>
            <person name="Goeker M."/>
        </authorList>
    </citation>
    <scope>NUCLEOTIDE SEQUENCE [LARGE SCALE GENOMIC DNA]</scope>
    <source>
        <strain evidence="11 12">DSM 103792</strain>
    </source>
</reference>
<evidence type="ECO:0000256" key="8">
    <source>
        <dbReference type="ARBA" id="ARBA00047481"/>
    </source>
</evidence>
<dbReference type="CDD" id="cd00609">
    <property type="entry name" value="AAT_like"/>
    <property type="match status" value="1"/>
</dbReference>
<dbReference type="Gene3D" id="3.90.1150.10">
    <property type="entry name" value="Aspartate Aminotransferase, domain 1"/>
    <property type="match status" value="1"/>
</dbReference>
<dbReference type="OrthoDB" id="9809616at2"/>
<dbReference type="Proteomes" id="UP000295375">
    <property type="component" value="Unassembled WGS sequence"/>
</dbReference>
<dbReference type="InterPro" id="IPR023198">
    <property type="entry name" value="PGP-like_dom2"/>
</dbReference>
<dbReference type="InterPro" id="IPR004839">
    <property type="entry name" value="Aminotransferase_I/II_large"/>
</dbReference>
<dbReference type="InterPro" id="IPR050106">
    <property type="entry name" value="HistidinolP_aminotransfase"/>
</dbReference>
<evidence type="ECO:0000256" key="9">
    <source>
        <dbReference type="RuleBase" id="RU000481"/>
    </source>
</evidence>
<comment type="pathway">
    <text evidence="1">Amino-acid biosynthesis; L-histidine biosynthesis; L-histidine from 5-phospho-alpha-D-ribose 1-diphosphate: step 7/9.</text>
</comment>
<keyword evidence="5 9" id="KW-0808">Transferase</keyword>
<comment type="similarity">
    <text evidence="9">Belongs to the class-I pyridoxal-phosphate-dependent aminotransferase family.</text>
</comment>
<dbReference type="NCBIfam" id="TIGR01549">
    <property type="entry name" value="HAD-SF-IA-v1"/>
    <property type="match status" value="1"/>
</dbReference>
<name>A0A4R6UGA2_9GAMM</name>
<keyword evidence="3 9" id="KW-0032">Aminotransferase</keyword>
<dbReference type="PROSITE" id="PS00105">
    <property type="entry name" value="AA_TRANSFER_CLASS_1"/>
    <property type="match status" value="1"/>
</dbReference>
<dbReference type="InterPro" id="IPR036412">
    <property type="entry name" value="HAD-like_sf"/>
</dbReference>